<keyword evidence="1" id="KW-0732">Signal</keyword>
<name>A0A9P7D3U0_9AGAM</name>
<dbReference type="EMBL" id="JABBWD010000017">
    <property type="protein sequence ID" value="KAG1778098.1"/>
    <property type="molecule type" value="Genomic_DNA"/>
</dbReference>
<dbReference type="Proteomes" id="UP000714275">
    <property type="component" value="Unassembled WGS sequence"/>
</dbReference>
<reference evidence="2" key="1">
    <citation type="journal article" date="2020" name="New Phytol.">
        <title>Comparative genomics reveals dynamic genome evolution in host specialist ectomycorrhizal fungi.</title>
        <authorList>
            <person name="Lofgren L.A."/>
            <person name="Nguyen N.H."/>
            <person name="Vilgalys R."/>
            <person name="Ruytinx J."/>
            <person name="Liao H.L."/>
            <person name="Branco S."/>
            <person name="Kuo A."/>
            <person name="LaButti K."/>
            <person name="Lipzen A."/>
            <person name="Andreopoulos W."/>
            <person name="Pangilinan J."/>
            <person name="Riley R."/>
            <person name="Hundley H."/>
            <person name="Na H."/>
            <person name="Barry K."/>
            <person name="Grigoriev I.V."/>
            <person name="Stajich J.E."/>
            <person name="Kennedy P.G."/>
        </authorList>
    </citation>
    <scope>NUCLEOTIDE SEQUENCE</scope>
    <source>
        <strain evidence="2">DOB743</strain>
    </source>
</reference>
<protein>
    <submittedName>
        <fullName evidence="2">Uncharacterized protein</fullName>
    </submittedName>
</protein>
<feature type="signal peptide" evidence="1">
    <location>
        <begin position="1"/>
        <end position="26"/>
    </location>
</feature>
<evidence type="ECO:0000313" key="3">
    <source>
        <dbReference type="Proteomes" id="UP000714275"/>
    </source>
</evidence>
<gene>
    <name evidence="2" type="ORF">EV702DRAFT_1044794</name>
</gene>
<keyword evidence="3" id="KW-1185">Reference proteome</keyword>
<evidence type="ECO:0000256" key="1">
    <source>
        <dbReference type="SAM" id="SignalP"/>
    </source>
</evidence>
<feature type="chain" id="PRO_5040451740" evidence="1">
    <location>
        <begin position="27"/>
        <end position="125"/>
    </location>
</feature>
<proteinExistence type="predicted"/>
<evidence type="ECO:0000313" key="2">
    <source>
        <dbReference type="EMBL" id="KAG1778098.1"/>
    </source>
</evidence>
<accession>A0A9P7D3U0</accession>
<organism evidence="2 3">
    <name type="scientific">Suillus placidus</name>
    <dbReference type="NCBI Taxonomy" id="48579"/>
    <lineage>
        <taxon>Eukaryota</taxon>
        <taxon>Fungi</taxon>
        <taxon>Dikarya</taxon>
        <taxon>Basidiomycota</taxon>
        <taxon>Agaricomycotina</taxon>
        <taxon>Agaricomycetes</taxon>
        <taxon>Agaricomycetidae</taxon>
        <taxon>Boletales</taxon>
        <taxon>Suillineae</taxon>
        <taxon>Suillaceae</taxon>
        <taxon>Suillus</taxon>
    </lineage>
</organism>
<sequence>MMFHLPLQLPPFLLHLLLFMYQSANGLMEETNHWILKTSIFHWSSRIFRRRGNAKVQGAQCRGWVLHRDWSIIFDRACQIENLNLTRDIPPKPWVYLLRKALDDVIWDGKRSSLHPGFKDEPLLL</sequence>
<comment type="caution">
    <text evidence="2">The sequence shown here is derived from an EMBL/GenBank/DDBJ whole genome shotgun (WGS) entry which is preliminary data.</text>
</comment>
<dbReference type="AlphaFoldDB" id="A0A9P7D3U0"/>